<proteinExistence type="predicted"/>
<comment type="caution">
    <text evidence="1">The sequence shown here is derived from an EMBL/GenBank/DDBJ whole genome shotgun (WGS) entry which is preliminary data.</text>
</comment>
<dbReference type="InterPro" id="IPR052552">
    <property type="entry name" value="YeaO-like"/>
</dbReference>
<evidence type="ECO:0000313" key="1">
    <source>
        <dbReference type="EMBL" id="GAA4959105.1"/>
    </source>
</evidence>
<sequence>MGKSSANTPFRLRRIYDPVEEDGGRRVLVDRLWPRGISKERAHLDDWAKDVAPSTELRNWFHVDPDKRFPEFAKRYDAELGGPAQQDAIAGLRDAAAHGPVTLLTAVKDPDGSYLSVLLKRLE</sequence>
<evidence type="ECO:0000313" key="2">
    <source>
        <dbReference type="Proteomes" id="UP001500466"/>
    </source>
</evidence>
<dbReference type="EMBL" id="BAABHS010000006">
    <property type="protein sequence ID" value="GAA4959105.1"/>
    <property type="molecule type" value="Genomic_DNA"/>
</dbReference>
<organism evidence="1 2">
    <name type="scientific">Yinghuangia aomiensis</name>
    <dbReference type="NCBI Taxonomy" id="676205"/>
    <lineage>
        <taxon>Bacteria</taxon>
        <taxon>Bacillati</taxon>
        <taxon>Actinomycetota</taxon>
        <taxon>Actinomycetes</taxon>
        <taxon>Kitasatosporales</taxon>
        <taxon>Streptomycetaceae</taxon>
        <taxon>Yinghuangia</taxon>
    </lineage>
</organism>
<reference evidence="2" key="1">
    <citation type="journal article" date="2019" name="Int. J. Syst. Evol. Microbiol.">
        <title>The Global Catalogue of Microorganisms (GCM) 10K type strain sequencing project: providing services to taxonomists for standard genome sequencing and annotation.</title>
        <authorList>
            <consortium name="The Broad Institute Genomics Platform"/>
            <consortium name="The Broad Institute Genome Sequencing Center for Infectious Disease"/>
            <person name="Wu L."/>
            <person name="Ma J."/>
        </authorList>
    </citation>
    <scope>NUCLEOTIDE SEQUENCE [LARGE SCALE GENOMIC DNA]</scope>
    <source>
        <strain evidence="2">JCM 17986</strain>
    </source>
</reference>
<dbReference type="RefSeq" id="WP_345675221.1">
    <property type="nucleotide sequence ID" value="NZ_BAABHS010000006.1"/>
</dbReference>
<gene>
    <name evidence="1" type="ORF">GCM10023205_22460</name>
</gene>
<dbReference type="Pfam" id="PF22752">
    <property type="entry name" value="DUF488-N3i"/>
    <property type="match status" value="1"/>
</dbReference>
<protein>
    <submittedName>
        <fullName evidence="1">DUF488 family protein</fullName>
    </submittedName>
</protein>
<dbReference type="PANTHER" id="PTHR36849:SF1">
    <property type="entry name" value="CYTOPLASMIC PROTEIN"/>
    <property type="match status" value="1"/>
</dbReference>
<keyword evidence="2" id="KW-1185">Reference proteome</keyword>
<dbReference type="Proteomes" id="UP001500466">
    <property type="component" value="Unassembled WGS sequence"/>
</dbReference>
<name>A0ABP9H277_9ACTN</name>
<accession>A0ABP9H277</accession>
<dbReference type="PANTHER" id="PTHR36849">
    <property type="entry name" value="CYTOPLASMIC PROTEIN-RELATED"/>
    <property type="match status" value="1"/>
</dbReference>